<reference evidence="1 2" key="1">
    <citation type="submission" date="2014-10" db="EMBL/GenBank/DDBJ databases">
        <title>Proteus mirabilis bacteriophage PM 75.</title>
        <authorList>
            <person name="Shedko E.D."/>
            <person name="Morozova V.V."/>
            <person name="Tupikin A.E."/>
            <person name="Kabilov M.R."/>
            <person name="Kurilshikov A.M."/>
            <person name="Babkin I.V."/>
        </authorList>
    </citation>
    <scope>NUCLEOTIDE SEQUENCE [LARGE SCALE GENOMIC DNA]</scope>
</reference>
<evidence type="ECO:0000313" key="2">
    <source>
        <dbReference type="Proteomes" id="UP000203269"/>
    </source>
</evidence>
<keyword evidence="2" id="KW-1185">Reference proteome</keyword>
<dbReference type="GeneID" id="24724072"/>
<organism evidence="1 2">
    <name type="scientific">Proteus phage PM 75</name>
    <dbReference type="NCBI Taxonomy" id="1560282"/>
    <lineage>
        <taxon>Viruses</taxon>
        <taxon>Duplodnaviria</taxon>
        <taxon>Heunggongvirae</taxon>
        <taxon>Uroviricota</taxon>
        <taxon>Caudoviricetes</taxon>
        <taxon>Autographivirales</taxon>
        <taxon>Autoscriptoviridae</taxon>
        <taxon>Slopekvirinae</taxon>
        <taxon>Novosibovirus</taxon>
        <taxon>Novosibovirus PM75</taxon>
    </lineage>
</organism>
<sequence length="314" mass="36388">MIMQVQGIDLSTLTEQFQYTNQGSVLLYDGDFSVYRASATVKTLKTAIRRFYQEVLTEMFLTGTKECRVFITPSGNAKCNRYWYPSVKRYQDNRKNKVEIPLREPLKQHLINNPTEYHSDGISIVYDYWHEADDLIVQDSYSLENCIVSSGDKDLRLSPASRWDAKTGSVQPKLKDRFGYITLDRTEASPVKGHGTKFFWWQMLAGDTADNVKGILKLHGKNCGDIGAYEALQDFTDETECAEWVIQQYANIQQNVLAEAEMMWLRRTPDDSACKYILEIIQDPILRDWISNLGVYHEQYIQHQIQTTQEFKDE</sequence>
<keyword evidence="1" id="KW-0378">Hydrolase</keyword>
<evidence type="ECO:0000313" key="1">
    <source>
        <dbReference type="EMBL" id="AIW03093.1"/>
    </source>
</evidence>
<gene>
    <name evidence="1" type="ORF">PM75_0010</name>
</gene>
<protein>
    <submittedName>
        <fullName evidence="1">Putative 5'-3' exonuclease</fullName>
    </submittedName>
</protein>
<proteinExistence type="predicted"/>
<dbReference type="EMBL" id="KM819694">
    <property type="protein sequence ID" value="AIW03093.1"/>
    <property type="molecule type" value="Genomic_DNA"/>
</dbReference>
<dbReference type="RefSeq" id="YP_009150299.1">
    <property type="nucleotide sequence ID" value="NC_027363.1"/>
</dbReference>
<dbReference type="OrthoDB" id="6588at10239"/>
<dbReference type="KEGG" id="vg:24724072"/>
<dbReference type="Proteomes" id="UP000203269">
    <property type="component" value="Segment"/>
</dbReference>
<dbReference type="GO" id="GO:0004527">
    <property type="term" value="F:exonuclease activity"/>
    <property type="evidence" value="ECO:0007669"/>
    <property type="project" value="UniProtKB-KW"/>
</dbReference>
<accession>A0A0F6NYI1</accession>
<keyword evidence="1" id="KW-0540">Nuclease</keyword>
<name>A0A0F6NYI1_9CAUD</name>
<keyword evidence="1" id="KW-0269">Exonuclease</keyword>
<dbReference type="Gene3D" id="3.40.50.1010">
    <property type="entry name" value="5'-nuclease"/>
    <property type="match status" value="1"/>
</dbReference>